<dbReference type="PANTHER" id="PTHR43223">
    <property type="entry name" value="ALKYL/ARYL-SULFATASE"/>
    <property type="match status" value="1"/>
</dbReference>
<dbReference type="InterPro" id="IPR036866">
    <property type="entry name" value="RibonucZ/Hydroxyglut_hydro"/>
</dbReference>
<comment type="caution">
    <text evidence="2">The sequence shown here is derived from an EMBL/GenBank/DDBJ whole genome shotgun (WGS) entry which is preliminary data.</text>
</comment>
<feature type="domain" description="Alkyl sulfatase dimerisation" evidence="1">
    <location>
        <begin position="154"/>
        <end position="291"/>
    </location>
</feature>
<gene>
    <name evidence="2" type="ORF">NDK43_20230</name>
</gene>
<proteinExistence type="predicted"/>
<reference evidence="2 3" key="1">
    <citation type="submission" date="2022-06" db="EMBL/GenBank/DDBJ databases">
        <authorList>
            <person name="Jeon C.O."/>
        </authorList>
    </citation>
    <scope>NUCLEOTIDE SEQUENCE [LARGE SCALE GENOMIC DNA]</scope>
    <source>
        <strain evidence="2 3">KCTC 13943</strain>
    </source>
</reference>
<dbReference type="InterPro" id="IPR052195">
    <property type="entry name" value="Bact_Alkyl/Aryl-Sulfatase"/>
</dbReference>
<accession>A0ABT0WF98</accession>
<dbReference type="Gene3D" id="3.60.15.30">
    <property type="entry name" value="Metallo-beta-lactamase domain"/>
    <property type="match status" value="1"/>
</dbReference>
<organism evidence="2 3">
    <name type="scientific">Neobacillus pocheonensis</name>
    <dbReference type="NCBI Taxonomy" id="363869"/>
    <lineage>
        <taxon>Bacteria</taxon>
        <taxon>Bacillati</taxon>
        <taxon>Bacillota</taxon>
        <taxon>Bacilli</taxon>
        <taxon>Bacillales</taxon>
        <taxon>Bacillaceae</taxon>
        <taxon>Neobacillus</taxon>
    </lineage>
</organism>
<keyword evidence="3" id="KW-1185">Reference proteome</keyword>
<protein>
    <recommendedName>
        <fullName evidence="1">Alkyl sulfatase dimerisation domain-containing protein</fullName>
    </recommendedName>
</protein>
<evidence type="ECO:0000313" key="3">
    <source>
        <dbReference type="Proteomes" id="UP001523262"/>
    </source>
</evidence>
<dbReference type="Proteomes" id="UP001523262">
    <property type="component" value="Unassembled WGS sequence"/>
</dbReference>
<evidence type="ECO:0000313" key="2">
    <source>
        <dbReference type="EMBL" id="MCM2534250.1"/>
    </source>
</evidence>
<dbReference type="Pfam" id="PF14863">
    <property type="entry name" value="Alkyl_sulf_dimr"/>
    <property type="match status" value="1"/>
</dbReference>
<name>A0ABT0WF98_9BACI</name>
<dbReference type="InterPro" id="IPR038536">
    <property type="entry name" value="Alkyl/aryl-sulf_dimr_sf"/>
</dbReference>
<dbReference type="EMBL" id="JAMQCR010000002">
    <property type="protein sequence ID" value="MCM2534250.1"/>
    <property type="molecule type" value="Genomic_DNA"/>
</dbReference>
<evidence type="ECO:0000259" key="1">
    <source>
        <dbReference type="Pfam" id="PF14863"/>
    </source>
</evidence>
<dbReference type="SUPFAM" id="SSF56281">
    <property type="entry name" value="Metallo-hydrolase/oxidoreductase"/>
    <property type="match status" value="1"/>
</dbReference>
<sequence>MAKGYVSFGIGHNSQYSQSNSFVLPNIEIKNDVEKMVVDGITFQFFLTPNTEAPAEMHFYIKEYKVLFVSENVNRTMHQIYTVRGAKTRDALAWANAIDKTINLFGNEAIDSLMMIHACPIWGKERAIEHLKMQRDLYKYMHDQTIRLANHGYTMEEIAESIKLPISLDKYWGNRGYYGTLKHNSKGIYNFYLGYYSAHPSDLDPLPQVASGHKYIQYMGGAAHVLEQAKSDFANGDYRWVAQVLKHVIMLDPDNLEAKNLLVDTYEQLGYQAESANWRNIYLKGASELRNYVTSNELISAGLLINMPVEEFLKLLSVKLNGQKRMGKN</sequence>
<dbReference type="InterPro" id="IPR029228">
    <property type="entry name" value="Alkyl_sulf_dimr"/>
</dbReference>
<dbReference type="Gene3D" id="1.25.40.880">
    <property type="entry name" value="Alkyl sulfatase, dimerisation domain"/>
    <property type="match status" value="1"/>
</dbReference>
<dbReference type="PANTHER" id="PTHR43223:SF2">
    <property type="entry name" value="METALLO-BETA-LACTAMASE DOMAIN-CONTAINING PROTEIN"/>
    <property type="match status" value="1"/>
</dbReference>